<organism evidence="1 3">
    <name type="scientific">Gordonia rubripertincta</name>
    <name type="common">Rhodococcus corallinus</name>
    <dbReference type="NCBI Taxonomy" id="36822"/>
    <lineage>
        <taxon>Bacteria</taxon>
        <taxon>Bacillati</taxon>
        <taxon>Actinomycetota</taxon>
        <taxon>Actinomycetes</taxon>
        <taxon>Mycobacteriales</taxon>
        <taxon>Gordoniaceae</taxon>
        <taxon>Gordonia</taxon>
    </lineage>
</organism>
<dbReference type="InterPro" id="IPR036249">
    <property type="entry name" value="Thioredoxin-like_sf"/>
</dbReference>
<comment type="caution">
    <text evidence="1">The sequence shown here is derived from an EMBL/GenBank/DDBJ whole genome shotgun (WGS) entry which is preliminary data.</text>
</comment>
<dbReference type="Proteomes" id="UP001195196">
    <property type="component" value="Unassembled WGS sequence"/>
</dbReference>
<dbReference type="EMBL" id="JARUXG010000001">
    <property type="protein sequence ID" value="MDG6779484.1"/>
    <property type="molecule type" value="Genomic_DNA"/>
</dbReference>
<dbReference type="Pfam" id="PF22234">
    <property type="entry name" value="Rv2466c-like"/>
    <property type="match status" value="1"/>
</dbReference>
<sequence length="201" mass="21925">MTRFDFYFDPVCPFAWAASRWLTDEASQHDATVDWHVMSLAVLNQDREPASDQQRRQWDTSRRLGRVFMAAIAKNGANSVEPLYTAMGRRIHQAGDEMTPAVVAEILAEAGLPPELADAMDDDSWDDTVETAHQRSQEALGETGGSPITGIDGTHFFGPVLSDIPTGEEAHALFTAITTLGTTSAFSQLKRPTGGRPTFSA</sequence>
<dbReference type="AlphaFoldDB" id="A0AAW4G597"/>
<reference evidence="2" key="2">
    <citation type="submission" date="2023-04" db="EMBL/GenBank/DDBJ databases">
        <title>Characterization and analysis of the complete genome of Gordonia rubripertincta 112, the degrader of aromatic and aliphatic compounds.</title>
        <authorList>
            <person name="Frantsuzova E."/>
            <person name="Bogun A."/>
            <person name="Delegan Y."/>
        </authorList>
    </citation>
    <scope>NUCLEOTIDE SEQUENCE</scope>
    <source>
        <strain evidence="2">112</strain>
    </source>
</reference>
<proteinExistence type="predicted"/>
<dbReference type="SUPFAM" id="SSF52833">
    <property type="entry name" value="Thioredoxin-like"/>
    <property type="match status" value="1"/>
</dbReference>
<dbReference type="InterPro" id="IPR053977">
    <property type="entry name" value="Rv2466c-like"/>
</dbReference>
<name>A0AAW4G597_GORRU</name>
<dbReference type="EMBL" id="JAFFGU010000004">
    <property type="protein sequence ID" value="MBM7278360.1"/>
    <property type="molecule type" value="Genomic_DNA"/>
</dbReference>
<evidence type="ECO:0000313" key="2">
    <source>
        <dbReference type="EMBL" id="MDG6779484.1"/>
    </source>
</evidence>
<evidence type="ECO:0000313" key="3">
    <source>
        <dbReference type="Proteomes" id="UP001195196"/>
    </source>
</evidence>
<dbReference type="RefSeq" id="WP_005199353.1">
    <property type="nucleotide sequence ID" value="NZ_CP022580.1"/>
</dbReference>
<reference evidence="1" key="1">
    <citation type="submission" date="2021-02" db="EMBL/GenBank/DDBJ databases">
        <title>Taxonomy, biology and ecology of Rhodococcus bacteria occurring in California pistachio and other woody hosts as revealed by genome sequence analyses.</title>
        <authorList>
            <person name="Riely B."/>
            <person name="Gai Y."/>
        </authorList>
    </citation>
    <scope>NUCLEOTIDE SEQUENCE</scope>
    <source>
        <strain evidence="1">BP-295</strain>
    </source>
</reference>
<dbReference type="KEGG" id="gru:GCWB2_16655"/>
<accession>A0AAW4G597</accession>
<dbReference type="Gene3D" id="3.40.30.10">
    <property type="entry name" value="Glutaredoxin"/>
    <property type="match status" value="1"/>
</dbReference>
<protein>
    <submittedName>
        <fullName evidence="1">DsbA family protein</fullName>
    </submittedName>
</protein>
<evidence type="ECO:0000313" key="1">
    <source>
        <dbReference type="EMBL" id="MBM7278360.1"/>
    </source>
</evidence>
<gene>
    <name evidence="1" type="ORF">JTZ10_11360</name>
    <name evidence="2" type="ORF">QBL07_01415</name>
</gene>